<evidence type="ECO:0000256" key="1">
    <source>
        <dbReference type="SAM" id="Phobius"/>
    </source>
</evidence>
<reference evidence="2 3" key="1">
    <citation type="journal article" date="2019" name="Nat. Ecol. Evol.">
        <title>Megaphylogeny resolves global patterns of mushroom evolution.</title>
        <authorList>
            <person name="Varga T."/>
            <person name="Krizsan K."/>
            <person name="Foldi C."/>
            <person name="Dima B."/>
            <person name="Sanchez-Garcia M."/>
            <person name="Sanchez-Ramirez S."/>
            <person name="Szollosi G.J."/>
            <person name="Szarkandi J.G."/>
            <person name="Papp V."/>
            <person name="Albert L."/>
            <person name="Andreopoulos W."/>
            <person name="Angelini C."/>
            <person name="Antonin V."/>
            <person name="Barry K.W."/>
            <person name="Bougher N.L."/>
            <person name="Buchanan P."/>
            <person name="Buyck B."/>
            <person name="Bense V."/>
            <person name="Catcheside P."/>
            <person name="Chovatia M."/>
            <person name="Cooper J."/>
            <person name="Damon W."/>
            <person name="Desjardin D."/>
            <person name="Finy P."/>
            <person name="Geml J."/>
            <person name="Haridas S."/>
            <person name="Hughes K."/>
            <person name="Justo A."/>
            <person name="Karasinski D."/>
            <person name="Kautmanova I."/>
            <person name="Kiss B."/>
            <person name="Kocsube S."/>
            <person name="Kotiranta H."/>
            <person name="LaButti K.M."/>
            <person name="Lechner B.E."/>
            <person name="Liimatainen K."/>
            <person name="Lipzen A."/>
            <person name="Lukacs Z."/>
            <person name="Mihaltcheva S."/>
            <person name="Morgado L.N."/>
            <person name="Niskanen T."/>
            <person name="Noordeloos M.E."/>
            <person name="Ohm R.A."/>
            <person name="Ortiz-Santana B."/>
            <person name="Ovrebo C."/>
            <person name="Racz N."/>
            <person name="Riley R."/>
            <person name="Savchenko A."/>
            <person name="Shiryaev A."/>
            <person name="Soop K."/>
            <person name="Spirin V."/>
            <person name="Szebenyi C."/>
            <person name="Tomsovsky M."/>
            <person name="Tulloss R.E."/>
            <person name="Uehling J."/>
            <person name="Grigoriev I.V."/>
            <person name="Vagvolgyi C."/>
            <person name="Papp T."/>
            <person name="Martin F.M."/>
            <person name="Miettinen O."/>
            <person name="Hibbett D.S."/>
            <person name="Nagy L.G."/>
        </authorList>
    </citation>
    <scope>NUCLEOTIDE SEQUENCE [LARGE SCALE GENOMIC DNA]</scope>
    <source>
        <strain evidence="2 3">CBS 121175</strain>
    </source>
</reference>
<evidence type="ECO:0000313" key="3">
    <source>
        <dbReference type="Proteomes" id="UP000307440"/>
    </source>
</evidence>
<dbReference type="OrthoDB" id="2558918at2759"/>
<dbReference type="EMBL" id="ML210210">
    <property type="protein sequence ID" value="TFK23875.1"/>
    <property type="molecule type" value="Genomic_DNA"/>
</dbReference>
<organism evidence="2 3">
    <name type="scientific">Coprinopsis marcescibilis</name>
    <name type="common">Agaric fungus</name>
    <name type="synonym">Psathyrella marcescibilis</name>
    <dbReference type="NCBI Taxonomy" id="230819"/>
    <lineage>
        <taxon>Eukaryota</taxon>
        <taxon>Fungi</taxon>
        <taxon>Dikarya</taxon>
        <taxon>Basidiomycota</taxon>
        <taxon>Agaricomycotina</taxon>
        <taxon>Agaricomycetes</taxon>
        <taxon>Agaricomycetidae</taxon>
        <taxon>Agaricales</taxon>
        <taxon>Agaricineae</taxon>
        <taxon>Psathyrellaceae</taxon>
        <taxon>Coprinopsis</taxon>
    </lineage>
</organism>
<evidence type="ECO:0008006" key="4">
    <source>
        <dbReference type="Google" id="ProtNLM"/>
    </source>
</evidence>
<feature type="transmembrane region" description="Helical" evidence="1">
    <location>
        <begin position="153"/>
        <end position="176"/>
    </location>
</feature>
<keyword evidence="3" id="KW-1185">Reference proteome</keyword>
<dbReference type="Proteomes" id="UP000307440">
    <property type="component" value="Unassembled WGS sequence"/>
</dbReference>
<feature type="transmembrane region" description="Helical" evidence="1">
    <location>
        <begin position="34"/>
        <end position="56"/>
    </location>
</feature>
<evidence type="ECO:0000313" key="2">
    <source>
        <dbReference type="EMBL" id="TFK23875.1"/>
    </source>
</evidence>
<dbReference type="AlphaFoldDB" id="A0A5C3KUI5"/>
<protein>
    <recommendedName>
        <fullName evidence="4">MARVEL domain-containing protein</fullName>
    </recommendedName>
</protein>
<accession>A0A5C3KUI5</accession>
<feature type="transmembrane region" description="Helical" evidence="1">
    <location>
        <begin position="76"/>
        <end position="92"/>
    </location>
</feature>
<keyword evidence="1" id="KW-0472">Membrane</keyword>
<name>A0A5C3KUI5_COPMA</name>
<gene>
    <name evidence="2" type="ORF">FA15DRAFT_641893</name>
</gene>
<proteinExistence type="predicted"/>
<sequence>MPEKQKQAAHLPTAHELADDLTQHRRFVVNFRSVFYGIVFFLIFAQTVAILGLVSYELHKYGNGYANYASMEYKHALGLLLFGSLLSLLIVLPHLWLGVGFTFICALIAALFFATGAGVVFRTTPFRGHACHRTPASAYPAAWQPYAGECGRIVAIQGLAWALFATYFILALATFFQKFSVKSRPTPEGFYFSKPGPKKLV</sequence>
<keyword evidence="1" id="KW-1133">Transmembrane helix</keyword>
<feature type="transmembrane region" description="Helical" evidence="1">
    <location>
        <begin position="99"/>
        <end position="121"/>
    </location>
</feature>
<keyword evidence="1" id="KW-0812">Transmembrane</keyword>